<protein>
    <submittedName>
        <fullName evidence="5">Uncharacterized protein</fullName>
    </submittedName>
</protein>
<evidence type="ECO:0000256" key="2">
    <source>
        <dbReference type="ARBA" id="ARBA00022806"/>
    </source>
</evidence>
<dbReference type="InterPro" id="IPR002464">
    <property type="entry name" value="DNA/RNA_helicase_DEAH_CS"/>
</dbReference>
<keyword evidence="2" id="KW-0347">Helicase</keyword>
<geneLocation type="plasmid" evidence="5">
    <name>pDH5B</name>
</geneLocation>
<evidence type="ECO:0000259" key="4">
    <source>
        <dbReference type="PROSITE" id="PS51194"/>
    </source>
</evidence>
<accession>A0A219YH68</accession>
<dbReference type="EMBL" id="KX904875">
    <property type="protein sequence ID" value="APZ80126.1"/>
    <property type="molecule type" value="Genomic_DNA"/>
</dbReference>
<keyword evidence="5" id="KW-0614">Plasmid</keyword>
<dbReference type="GO" id="GO:0005524">
    <property type="term" value="F:ATP binding"/>
    <property type="evidence" value="ECO:0007669"/>
    <property type="project" value="UniProtKB-KW"/>
</dbReference>
<evidence type="ECO:0000256" key="1">
    <source>
        <dbReference type="ARBA" id="ARBA00022801"/>
    </source>
</evidence>
<dbReference type="SUPFAM" id="SSF52540">
    <property type="entry name" value="P-loop containing nucleoside triphosphate hydrolases"/>
    <property type="match status" value="1"/>
</dbReference>
<evidence type="ECO:0000259" key="3">
    <source>
        <dbReference type="PROSITE" id="PS51192"/>
    </source>
</evidence>
<dbReference type="InterPro" id="IPR006935">
    <property type="entry name" value="Helicase/UvrB_N"/>
</dbReference>
<keyword evidence="2" id="KW-0547">Nucleotide-binding</keyword>
<dbReference type="GO" id="GO:0016787">
    <property type="term" value="F:hydrolase activity"/>
    <property type="evidence" value="ECO:0007669"/>
    <property type="project" value="UniProtKB-KW"/>
</dbReference>
<dbReference type="SMART" id="SM00487">
    <property type="entry name" value="DEXDc"/>
    <property type="match status" value="1"/>
</dbReference>
<name>A0A219YH68_DEBHN</name>
<evidence type="ECO:0000313" key="5">
    <source>
        <dbReference type="EMBL" id="APZ80126.1"/>
    </source>
</evidence>
<feature type="domain" description="Helicase C-terminal" evidence="4">
    <location>
        <begin position="256"/>
        <end position="431"/>
    </location>
</feature>
<dbReference type="InterPro" id="IPR014001">
    <property type="entry name" value="Helicase_ATP-bd"/>
</dbReference>
<dbReference type="PROSITE" id="PS00690">
    <property type="entry name" value="DEAH_ATP_HELICASE"/>
    <property type="match status" value="1"/>
</dbReference>
<dbReference type="GO" id="GO:0003676">
    <property type="term" value="F:nucleic acid binding"/>
    <property type="evidence" value="ECO:0007669"/>
    <property type="project" value="InterPro"/>
</dbReference>
<dbReference type="Gene3D" id="3.40.50.300">
    <property type="entry name" value="P-loop containing nucleotide triphosphate hydrolases"/>
    <property type="match status" value="2"/>
</dbReference>
<sequence>MKLFTNSYIDHYGFVNTFKDQNYIISYLHPKNPYRSLIICYEVGLGKTYASACLAHIYLTEGYKVLYLSNSLNSINNFKVEYNKVILDSRFKSLEKNINLMTFTKFYRLKEIGNYGLVILDEAHNLRENAIRYKIVKDKLDLMINSKLLIISATPMIDSVDELDSILNLASEKTKIIFSSNKMDTNLKINYIGESIIENNDTEKLFLSKMKGLQLEDYRKALKSDNDTVYTNTRQASISYNNNFNPKISLDEQSSKVDKLIETLEDGKLTLIFCFYVARGINFVAKALENIGYSKWNALSSTKNYGIIDGKTTAKESEEILNTFNSIANTNGKHIQVLIGSSVLSESVTLYRVRKLHILSPFWNYGQIEQSIGRAIRIGSHDGLIDKTIDIYLHASYSDFKDGKYIGKDIDMWNIANEKKIKINKRLDQEKEANDLIKSEWEDKFDVPIPDGKLIIKYNEWIWDLSKCFDHNKFKISWCKIYLDNAIGYNTKEKLKIIGNPPSYIKINKPLEDGYTIWRSCIDNKLRISYIDKSVNKFTKRGRLLTNVNAEKVSKELFCKSSISDIIDTLKKNNRYFDKQIEYDLQ</sequence>
<organism evidence="5">
    <name type="scientific">Debaryomyces hansenii</name>
    <name type="common">Yeast</name>
    <name type="synonym">Torulaspora hansenii</name>
    <dbReference type="NCBI Taxonomy" id="4959"/>
    <lineage>
        <taxon>Eukaryota</taxon>
        <taxon>Fungi</taxon>
        <taxon>Dikarya</taxon>
        <taxon>Ascomycota</taxon>
        <taxon>Saccharomycotina</taxon>
        <taxon>Pichiomycetes</taxon>
        <taxon>Debaryomycetaceae</taxon>
        <taxon>Debaryomyces</taxon>
    </lineage>
</organism>
<reference evidence="5" key="1">
    <citation type="submission" date="2016-09" db="EMBL/GenBank/DDBJ databases">
        <title>Characterization of pDH5A/B linear plasmid system from Debaryomyces hansenii yeast.</title>
        <authorList>
            <person name="Polomska X."/>
            <person name="Neuveglise C."/>
        </authorList>
    </citation>
    <scope>NUCLEOTIDE SEQUENCE</scope>
    <source>
        <strain evidence="5">5c</strain>
        <plasmid evidence="5">pDH5B</plasmid>
    </source>
</reference>
<dbReference type="PROSITE" id="PS51194">
    <property type="entry name" value="HELICASE_CTER"/>
    <property type="match status" value="1"/>
</dbReference>
<keyword evidence="2" id="KW-0067">ATP-binding</keyword>
<proteinExistence type="predicted"/>
<dbReference type="PROSITE" id="PS51192">
    <property type="entry name" value="HELICASE_ATP_BIND_1"/>
    <property type="match status" value="1"/>
</dbReference>
<dbReference type="AlphaFoldDB" id="A0A219YH68"/>
<keyword evidence="1" id="KW-0378">Hydrolase</keyword>
<dbReference type="Pfam" id="PF00271">
    <property type="entry name" value="Helicase_C"/>
    <property type="match status" value="1"/>
</dbReference>
<dbReference type="SMART" id="SM00490">
    <property type="entry name" value="HELICc"/>
    <property type="match status" value="1"/>
</dbReference>
<feature type="domain" description="Helicase ATP-binding" evidence="3">
    <location>
        <begin position="28"/>
        <end position="173"/>
    </location>
</feature>
<dbReference type="Pfam" id="PF04851">
    <property type="entry name" value="ResIII"/>
    <property type="match status" value="1"/>
</dbReference>
<dbReference type="InterPro" id="IPR001650">
    <property type="entry name" value="Helicase_C-like"/>
</dbReference>
<dbReference type="InterPro" id="IPR027417">
    <property type="entry name" value="P-loop_NTPase"/>
</dbReference>